<evidence type="ECO:0000256" key="1">
    <source>
        <dbReference type="ARBA" id="ARBA00004651"/>
    </source>
</evidence>
<dbReference type="EMBL" id="SSMQ01000011">
    <property type="protein sequence ID" value="TKD09216.1"/>
    <property type="molecule type" value="Genomic_DNA"/>
</dbReference>
<organism evidence="7 8">
    <name type="scientific">Polyangium fumosum</name>
    <dbReference type="NCBI Taxonomy" id="889272"/>
    <lineage>
        <taxon>Bacteria</taxon>
        <taxon>Pseudomonadati</taxon>
        <taxon>Myxococcota</taxon>
        <taxon>Polyangia</taxon>
        <taxon>Polyangiales</taxon>
        <taxon>Polyangiaceae</taxon>
        <taxon>Polyangium</taxon>
    </lineage>
</organism>
<dbReference type="OrthoDB" id="9786506at2"/>
<feature type="transmembrane region" description="Helical" evidence="6">
    <location>
        <begin position="316"/>
        <end position="333"/>
    </location>
</feature>
<sequence>MPPPVRPATLRAVSAVDEPLPPAPTPGPSVASERLHIPWRARLAISLLCGVGLAWILWDGGLPIYPPDGAFDRLRPWTVVAYVASLAAVHWFRAARWRHLLRPLGQLSLREVVAVAWVGFGAILLSPLRSGEVVRPYLITRRSSVRMWEATGTVGAERVIDGLALSAILFIALRRVTPLDPLPDHIGDLEVPVAAVPGAAMSVLFLFCSAFVAMAVFFFARDFARRVTQKVFGLVSAPLGERVADIVDRVAQGIGFLPSPRHLVPFLLETAAYWSINAAGVWLLAWGSGLSGITLAEACVTMGCLGIGILVPSGPGYFGAFQLATYMALAMFFPEDVLKGPGAAFVFVLYVSQVGFHLVALGLGLRLLRRAPETWPKAEALG</sequence>
<comment type="caution">
    <text evidence="7">The sequence shown here is derived from an EMBL/GenBank/DDBJ whole genome shotgun (WGS) entry which is preliminary data.</text>
</comment>
<accession>A0A4V6WQS7</accession>
<feature type="transmembrane region" description="Helical" evidence="6">
    <location>
        <begin position="199"/>
        <end position="220"/>
    </location>
</feature>
<dbReference type="Pfam" id="PF03706">
    <property type="entry name" value="LPG_synthase_TM"/>
    <property type="match status" value="1"/>
</dbReference>
<evidence type="ECO:0000256" key="2">
    <source>
        <dbReference type="ARBA" id="ARBA00022475"/>
    </source>
</evidence>
<feature type="transmembrane region" description="Helical" evidence="6">
    <location>
        <begin position="77"/>
        <end position="95"/>
    </location>
</feature>
<dbReference type="GO" id="GO:0005886">
    <property type="term" value="C:plasma membrane"/>
    <property type="evidence" value="ECO:0007669"/>
    <property type="project" value="UniProtKB-SubCell"/>
</dbReference>
<keyword evidence="2" id="KW-1003">Cell membrane</keyword>
<feature type="transmembrane region" description="Helical" evidence="6">
    <location>
        <begin position="345"/>
        <end position="368"/>
    </location>
</feature>
<keyword evidence="4 6" id="KW-1133">Transmembrane helix</keyword>
<evidence type="ECO:0000256" key="3">
    <source>
        <dbReference type="ARBA" id="ARBA00022692"/>
    </source>
</evidence>
<name>A0A4V6WQS7_9BACT</name>
<feature type="transmembrane region" description="Helical" evidence="6">
    <location>
        <begin position="43"/>
        <end position="65"/>
    </location>
</feature>
<reference evidence="7 8" key="1">
    <citation type="submission" date="2019-04" db="EMBL/GenBank/DDBJ databases">
        <authorList>
            <person name="Li Y."/>
            <person name="Wang J."/>
        </authorList>
    </citation>
    <scope>NUCLEOTIDE SEQUENCE [LARGE SCALE GENOMIC DNA]</scope>
    <source>
        <strain evidence="7 8">DSM 14668</strain>
    </source>
</reference>
<protein>
    <submittedName>
        <fullName evidence="7">Flippase-like domain-containing protein</fullName>
    </submittedName>
</protein>
<keyword evidence="8" id="KW-1185">Reference proteome</keyword>
<dbReference type="InterPro" id="IPR022791">
    <property type="entry name" value="L-PG_synthase/AglD"/>
</dbReference>
<evidence type="ECO:0000313" key="8">
    <source>
        <dbReference type="Proteomes" id="UP000309215"/>
    </source>
</evidence>
<dbReference type="PANTHER" id="PTHR39087">
    <property type="entry name" value="UPF0104 MEMBRANE PROTEIN MJ1595"/>
    <property type="match status" value="1"/>
</dbReference>
<evidence type="ECO:0000256" key="5">
    <source>
        <dbReference type="ARBA" id="ARBA00023136"/>
    </source>
</evidence>
<evidence type="ECO:0000256" key="4">
    <source>
        <dbReference type="ARBA" id="ARBA00022989"/>
    </source>
</evidence>
<feature type="transmembrane region" description="Helical" evidence="6">
    <location>
        <begin position="107"/>
        <end position="128"/>
    </location>
</feature>
<gene>
    <name evidence="7" type="ORF">E8A74_13145</name>
</gene>
<dbReference type="Proteomes" id="UP000309215">
    <property type="component" value="Unassembled WGS sequence"/>
</dbReference>
<dbReference type="PANTHER" id="PTHR39087:SF2">
    <property type="entry name" value="UPF0104 MEMBRANE PROTEIN MJ1595"/>
    <property type="match status" value="1"/>
</dbReference>
<feature type="transmembrane region" description="Helical" evidence="6">
    <location>
        <begin position="266"/>
        <end position="286"/>
    </location>
</feature>
<dbReference type="AlphaFoldDB" id="A0A4V6WQS7"/>
<dbReference type="NCBIfam" id="TIGR00374">
    <property type="entry name" value="flippase-like domain"/>
    <property type="match status" value="1"/>
</dbReference>
<comment type="subcellular location">
    <subcellularLocation>
        <location evidence="1">Cell membrane</location>
        <topology evidence="1">Multi-pass membrane protein</topology>
    </subcellularLocation>
</comment>
<proteinExistence type="predicted"/>
<feature type="transmembrane region" description="Helical" evidence="6">
    <location>
        <begin position="292"/>
        <end position="311"/>
    </location>
</feature>
<keyword evidence="5 6" id="KW-0472">Membrane</keyword>
<evidence type="ECO:0000313" key="7">
    <source>
        <dbReference type="EMBL" id="TKD09216.1"/>
    </source>
</evidence>
<evidence type="ECO:0000256" key="6">
    <source>
        <dbReference type="SAM" id="Phobius"/>
    </source>
</evidence>
<keyword evidence="3 6" id="KW-0812">Transmembrane</keyword>